<accession>A0AAD9UJH1</accession>
<dbReference type="Proteomes" id="UP001209878">
    <property type="component" value="Unassembled WGS sequence"/>
</dbReference>
<evidence type="ECO:0000313" key="1">
    <source>
        <dbReference type="EMBL" id="KAK2191828.1"/>
    </source>
</evidence>
<protein>
    <submittedName>
        <fullName evidence="1">Uncharacterized protein</fullName>
    </submittedName>
</protein>
<keyword evidence="2" id="KW-1185">Reference proteome</keyword>
<proteinExistence type="predicted"/>
<name>A0AAD9UJH1_RIDPI</name>
<gene>
    <name evidence="1" type="ORF">NP493_44g04019</name>
</gene>
<organism evidence="1 2">
    <name type="scientific">Ridgeia piscesae</name>
    <name type="common">Tubeworm</name>
    <dbReference type="NCBI Taxonomy" id="27915"/>
    <lineage>
        <taxon>Eukaryota</taxon>
        <taxon>Metazoa</taxon>
        <taxon>Spiralia</taxon>
        <taxon>Lophotrochozoa</taxon>
        <taxon>Annelida</taxon>
        <taxon>Polychaeta</taxon>
        <taxon>Sedentaria</taxon>
        <taxon>Canalipalpata</taxon>
        <taxon>Sabellida</taxon>
        <taxon>Siboglinidae</taxon>
        <taxon>Ridgeia</taxon>
    </lineage>
</organism>
<evidence type="ECO:0000313" key="2">
    <source>
        <dbReference type="Proteomes" id="UP001209878"/>
    </source>
</evidence>
<sequence>MTRWFLRNTRARRIGRTCDTITVISGNRVYCKRLVDRKRTESEHQSAYIIIYMYLHVHIHAHTDIITHVCSSNKYGFGTWDECTRRTNTTDLYEDIAGTTTHWLSPYVRRHFLLCCRMIHTSPCLVWRLSAGKLTSDRSARQASTTPWCTHARTHAK</sequence>
<comment type="caution">
    <text evidence="1">The sequence shown here is derived from an EMBL/GenBank/DDBJ whole genome shotgun (WGS) entry which is preliminary data.</text>
</comment>
<reference evidence="1" key="1">
    <citation type="journal article" date="2023" name="Mol. Biol. Evol.">
        <title>Third-Generation Sequencing Reveals the Adaptive Role of the Epigenome in Three Deep-Sea Polychaetes.</title>
        <authorList>
            <person name="Perez M."/>
            <person name="Aroh O."/>
            <person name="Sun Y."/>
            <person name="Lan Y."/>
            <person name="Juniper S.K."/>
            <person name="Young C.R."/>
            <person name="Angers B."/>
            <person name="Qian P.Y."/>
        </authorList>
    </citation>
    <scope>NUCLEOTIDE SEQUENCE</scope>
    <source>
        <strain evidence="1">R07B-5</strain>
    </source>
</reference>
<dbReference type="AlphaFoldDB" id="A0AAD9UJH1"/>
<dbReference type="EMBL" id="JAODUO010000044">
    <property type="protein sequence ID" value="KAK2191828.1"/>
    <property type="molecule type" value="Genomic_DNA"/>
</dbReference>